<feature type="domain" description="Ig-like" evidence="14">
    <location>
        <begin position="376"/>
        <end position="453"/>
    </location>
</feature>
<dbReference type="SUPFAM" id="SSF48726">
    <property type="entry name" value="Immunoglobulin"/>
    <property type="match status" value="2"/>
</dbReference>
<comment type="catalytic activity">
    <reaction evidence="10">
        <text>L-lysyl-[collagen] + L-methionyl-[collagen] + hypobromite = [collagen]-L-lysyl-N-S-L-methionyl-[collagen] + bromide + H2O + H(+)</text>
        <dbReference type="Rhea" id="RHEA:66024"/>
        <dbReference type="Rhea" id="RHEA-COMP:12751"/>
        <dbReference type="Rhea" id="RHEA-COMP:16949"/>
        <dbReference type="Rhea" id="RHEA-COMP:16951"/>
        <dbReference type="ChEBI" id="CHEBI:15377"/>
        <dbReference type="ChEBI" id="CHEBI:15378"/>
        <dbReference type="ChEBI" id="CHEBI:15858"/>
        <dbReference type="ChEBI" id="CHEBI:16044"/>
        <dbReference type="ChEBI" id="CHEBI:29250"/>
        <dbReference type="ChEBI" id="CHEBI:29969"/>
        <dbReference type="ChEBI" id="CHEBI:166867"/>
    </reaction>
    <physiologicalReaction direction="left-to-right" evidence="10">
        <dbReference type="Rhea" id="RHEA:66025"/>
    </physiologicalReaction>
</comment>
<dbReference type="PROSITE" id="PS50292">
    <property type="entry name" value="PEROXIDASE_3"/>
    <property type="match status" value="1"/>
</dbReference>
<dbReference type="EMBL" id="UYWY01023241">
    <property type="protein sequence ID" value="VDM47303.1"/>
    <property type="molecule type" value="Genomic_DNA"/>
</dbReference>
<evidence type="ECO:0000256" key="7">
    <source>
        <dbReference type="ARBA" id="ARBA00023180"/>
    </source>
</evidence>
<keyword evidence="5" id="KW-0677">Repeat</keyword>
<evidence type="ECO:0000313" key="17">
    <source>
        <dbReference type="WBParaSite" id="TCNE_0001598301-mRNA-1"/>
    </source>
</evidence>
<evidence type="ECO:0000256" key="13">
    <source>
        <dbReference type="SAM" id="SignalP"/>
    </source>
</evidence>
<dbReference type="Pfam" id="PF13855">
    <property type="entry name" value="LRR_8"/>
    <property type="match status" value="2"/>
</dbReference>
<dbReference type="WBParaSite" id="TCNE_0001598301-mRNA-1">
    <property type="protein sequence ID" value="TCNE_0001598301-mRNA-1"/>
    <property type="gene ID" value="TCNE_0001598301"/>
</dbReference>
<keyword evidence="2" id="KW-0575">Peroxidase</keyword>
<feature type="signal peptide" evidence="13">
    <location>
        <begin position="1"/>
        <end position="19"/>
    </location>
</feature>
<dbReference type="PANTHER" id="PTHR11475">
    <property type="entry name" value="OXIDASE/PEROXIDASE"/>
    <property type="match status" value="1"/>
</dbReference>
<dbReference type="GO" id="GO:0004601">
    <property type="term" value="F:peroxidase activity"/>
    <property type="evidence" value="ECO:0007669"/>
    <property type="project" value="UniProtKB-KW"/>
</dbReference>
<evidence type="ECO:0000256" key="10">
    <source>
        <dbReference type="ARBA" id="ARBA00048396"/>
    </source>
</evidence>
<dbReference type="GO" id="GO:0020037">
    <property type="term" value="F:heme binding"/>
    <property type="evidence" value="ECO:0007669"/>
    <property type="project" value="InterPro"/>
</dbReference>
<evidence type="ECO:0000256" key="12">
    <source>
        <dbReference type="ARBA" id="ARBA00049501"/>
    </source>
</evidence>
<evidence type="ECO:0000313" key="16">
    <source>
        <dbReference type="Proteomes" id="UP000050794"/>
    </source>
</evidence>
<dbReference type="Pfam" id="PF13927">
    <property type="entry name" value="Ig_3"/>
    <property type="match status" value="1"/>
</dbReference>
<comment type="catalytic activity">
    <reaction evidence="8">
        <text>bromide + H2O2 = hypobromite + H2O</text>
        <dbReference type="Rhea" id="RHEA:66016"/>
        <dbReference type="ChEBI" id="CHEBI:15377"/>
        <dbReference type="ChEBI" id="CHEBI:15858"/>
        <dbReference type="ChEBI" id="CHEBI:16240"/>
        <dbReference type="ChEBI" id="CHEBI:29250"/>
    </reaction>
    <physiologicalReaction direction="left-to-right" evidence="8">
        <dbReference type="Rhea" id="RHEA:66017"/>
    </physiologicalReaction>
</comment>
<dbReference type="InterPro" id="IPR036179">
    <property type="entry name" value="Ig-like_dom_sf"/>
</dbReference>
<dbReference type="SMART" id="SM00013">
    <property type="entry name" value="LRRNT"/>
    <property type="match status" value="1"/>
</dbReference>
<evidence type="ECO:0000313" key="15">
    <source>
        <dbReference type="EMBL" id="VDM47303.1"/>
    </source>
</evidence>
<dbReference type="InterPro" id="IPR003599">
    <property type="entry name" value="Ig_sub"/>
</dbReference>
<dbReference type="InterPro" id="IPR000483">
    <property type="entry name" value="Cys-rich_flank_reg_C"/>
</dbReference>
<reference evidence="15 16" key="2">
    <citation type="submission" date="2018-11" db="EMBL/GenBank/DDBJ databases">
        <authorList>
            <consortium name="Pathogen Informatics"/>
        </authorList>
    </citation>
    <scope>NUCLEOTIDE SEQUENCE [LARGE SCALE GENOMIC DNA]</scope>
</reference>
<comment type="catalytic activity">
    <reaction evidence="11">
        <text>L-tyrosyl-[protein] + bromide + H2O2 + H(+) = 3-bromo-L-tyrosyl-[protein] + 2 H2O</text>
        <dbReference type="Rhea" id="RHEA:69360"/>
        <dbReference type="Rhea" id="RHEA-COMP:10136"/>
        <dbReference type="Rhea" id="RHEA-COMP:17686"/>
        <dbReference type="ChEBI" id="CHEBI:15377"/>
        <dbReference type="ChEBI" id="CHEBI:15378"/>
        <dbReference type="ChEBI" id="CHEBI:15858"/>
        <dbReference type="ChEBI" id="CHEBI:16240"/>
        <dbReference type="ChEBI" id="CHEBI:46858"/>
        <dbReference type="ChEBI" id="CHEBI:183512"/>
    </reaction>
    <physiologicalReaction direction="left-to-right" evidence="11">
        <dbReference type="Rhea" id="RHEA:69361"/>
    </physiologicalReaction>
</comment>
<accession>A0A183V5G2</accession>
<dbReference type="GO" id="GO:0006979">
    <property type="term" value="P:response to oxidative stress"/>
    <property type="evidence" value="ECO:0007669"/>
    <property type="project" value="InterPro"/>
</dbReference>
<dbReference type="InterPro" id="IPR003598">
    <property type="entry name" value="Ig_sub2"/>
</dbReference>
<sequence length="867" mass="99601">MRWLYIAALFAVQLTELYACPHECVCHARRVDCRGRALHRIPASIPSDTIDIDLRDNSIQHVSRSDLKGLPHLQTLLLSHNRIHHIEEVIQNILDEVPKLRRLSLSRNFLKWLPNLSSRLPNNLMYFDAHANRLEVLGSSVFRYSPNIRAVNLDANNLQTLPEGTFSNLKHLRKVHLEENPLNCDCRLLVVYVFVKNDTANFGFRWRNQLQYLQGRLSESPLCFNPPSMRDEPLLKIDPEDLRCYKAAISKDLERIFLHCSHQADSVTWLYRKRRQLHAPSPPRFTLKPNSRTHREGASVRIDCEVTGKPRPTIKWYFNGTELKSSRKHEMNFERTNLIVYPFLERDVGIYSCVAENAFGRVEASASMQLIASSPPLIVEGPQSQTVKEGSTVTLRCQARAEPRPEITWFFDGSVSDDEAELTISRVTKRDDGTYSCMAGNTVGSMMADARITVTSDRHSVGNAVTDDIIRDAIREASFNVDRALHETRERLSKTTSPHELMRWIHLSVPQSVELNRAREIYEESIRLVQKHVEKGLSLPLNELPSNVSFASVLAQSHVDLLTQLAGCSGTQTKDPCDDRCFHSRYRTYDGQCNNEVHTMWGSSHTRFRRLLPPIYENGFNTPVGWDPHKLYFGFRKPNPRIVSRKLLRAPTITPHERYSAMVMQWGQFIDHDLDFTATAISRNAFATGAICNRTCENTNPCFNIQLPYDDPRMKKKAKYPCIEFERSSAVCGSGETSLIYRQITYREQMNIITSYIDASGVYGSTEEDAYELRDLHPDRGLLRFDVTSDERKPYLPFERDSPMDCRRNFSVENPIRCFLAGDYRANEQVTLCYPLSLSCPSHLPLSRGQFSHLSTNFYKFYFTFCL</sequence>
<keyword evidence="7" id="KW-0325">Glycoprotein</keyword>
<protein>
    <submittedName>
        <fullName evidence="17">Peroxidase</fullName>
    </submittedName>
</protein>
<dbReference type="InterPro" id="IPR007110">
    <property type="entry name" value="Ig-like_dom"/>
</dbReference>
<keyword evidence="3" id="KW-0433">Leucine-rich repeat</keyword>
<dbReference type="InterPro" id="IPR010255">
    <property type="entry name" value="Haem_peroxidase_sf"/>
</dbReference>
<dbReference type="SMART" id="SM00369">
    <property type="entry name" value="LRR_TYP"/>
    <property type="match status" value="3"/>
</dbReference>
<dbReference type="GO" id="GO:0031012">
    <property type="term" value="C:extracellular matrix"/>
    <property type="evidence" value="ECO:0007669"/>
    <property type="project" value="UniProtKB-ARBA"/>
</dbReference>
<dbReference type="Gene3D" id="3.80.10.10">
    <property type="entry name" value="Ribonuclease Inhibitor"/>
    <property type="match status" value="1"/>
</dbReference>
<evidence type="ECO:0000256" key="2">
    <source>
        <dbReference type="ARBA" id="ARBA00022559"/>
    </source>
</evidence>
<reference evidence="17" key="1">
    <citation type="submission" date="2016-06" db="UniProtKB">
        <authorList>
            <consortium name="WormBaseParasite"/>
        </authorList>
    </citation>
    <scope>IDENTIFICATION</scope>
</reference>
<dbReference type="FunFam" id="2.60.40.10:FF:001895">
    <property type="entry name" value="PeroXidasiN (Drosophila peroxidase) homolog"/>
    <property type="match status" value="1"/>
</dbReference>
<dbReference type="InterPro" id="IPR000372">
    <property type="entry name" value="LRRNT"/>
</dbReference>
<dbReference type="InterPro" id="IPR013098">
    <property type="entry name" value="Ig_I-set"/>
</dbReference>
<dbReference type="Pfam" id="PF01462">
    <property type="entry name" value="LRRNT"/>
    <property type="match status" value="1"/>
</dbReference>
<dbReference type="InterPro" id="IPR019791">
    <property type="entry name" value="Haem_peroxidase_animal"/>
</dbReference>
<dbReference type="Gene3D" id="1.10.640.10">
    <property type="entry name" value="Haem peroxidase domain superfamily, animal type"/>
    <property type="match status" value="1"/>
</dbReference>
<dbReference type="Pfam" id="PF03098">
    <property type="entry name" value="An_peroxidase"/>
    <property type="match status" value="1"/>
</dbReference>
<dbReference type="PRINTS" id="PR00457">
    <property type="entry name" value="ANPEROXIDASE"/>
</dbReference>
<dbReference type="PROSITE" id="PS51450">
    <property type="entry name" value="LRR"/>
    <property type="match status" value="2"/>
</dbReference>
<dbReference type="Pfam" id="PF07679">
    <property type="entry name" value="I-set"/>
    <property type="match status" value="1"/>
</dbReference>
<dbReference type="PANTHER" id="PTHR11475:SF140">
    <property type="entry name" value="PEROXIDASIN HOMOLOG PXN-2"/>
    <property type="match status" value="1"/>
</dbReference>
<keyword evidence="2" id="KW-0560">Oxidoreductase</keyword>
<name>A0A183V5G2_TOXCA</name>
<dbReference type="InterPro" id="IPR003591">
    <property type="entry name" value="Leu-rich_rpt_typical-subtyp"/>
</dbReference>
<dbReference type="Gene3D" id="2.60.40.10">
    <property type="entry name" value="Immunoglobulins"/>
    <property type="match status" value="2"/>
</dbReference>
<evidence type="ECO:0000256" key="1">
    <source>
        <dbReference type="ARBA" id="ARBA00009588"/>
    </source>
</evidence>
<dbReference type="GO" id="GO:0005615">
    <property type="term" value="C:extracellular space"/>
    <property type="evidence" value="ECO:0007669"/>
    <property type="project" value="TreeGrafter"/>
</dbReference>
<proteinExistence type="inferred from homology"/>
<evidence type="ECO:0000256" key="8">
    <source>
        <dbReference type="ARBA" id="ARBA00047544"/>
    </source>
</evidence>
<keyword evidence="16" id="KW-1185">Reference proteome</keyword>
<evidence type="ECO:0000256" key="9">
    <source>
        <dbReference type="ARBA" id="ARBA00047610"/>
    </source>
</evidence>
<comment type="catalytic activity">
    <reaction evidence="12">
        <text>hypobromite + L-tyrosyl-[protein] + H(+) = 3-bromo-L-tyrosyl-[protein] + H2O</text>
        <dbReference type="Rhea" id="RHEA:69356"/>
        <dbReference type="Rhea" id="RHEA-COMP:10136"/>
        <dbReference type="Rhea" id="RHEA-COMP:17686"/>
        <dbReference type="ChEBI" id="CHEBI:15377"/>
        <dbReference type="ChEBI" id="CHEBI:15378"/>
        <dbReference type="ChEBI" id="CHEBI:29250"/>
        <dbReference type="ChEBI" id="CHEBI:46858"/>
        <dbReference type="ChEBI" id="CHEBI:183512"/>
    </reaction>
    <physiologicalReaction direction="left-to-right" evidence="12">
        <dbReference type="Rhea" id="RHEA:69357"/>
    </physiologicalReaction>
</comment>
<organism evidence="16 17">
    <name type="scientific">Toxocara canis</name>
    <name type="common">Canine roundworm</name>
    <dbReference type="NCBI Taxonomy" id="6265"/>
    <lineage>
        <taxon>Eukaryota</taxon>
        <taxon>Metazoa</taxon>
        <taxon>Ecdysozoa</taxon>
        <taxon>Nematoda</taxon>
        <taxon>Chromadorea</taxon>
        <taxon>Rhabditida</taxon>
        <taxon>Spirurina</taxon>
        <taxon>Ascaridomorpha</taxon>
        <taxon>Ascaridoidea</taxon>
        <taxon>Toxocaridae</taxon>
        <taxon>Toxocara</taxon>
    </lineage>
</organism>
<evidence type="ECO:0000259" key="14">
    <source>
        <dbReference type="PROSITE" id="PS50835"/>
    </source>
</evidence>
<keyword evidence="4 13" id="KW-0732">Signal</keyword>
<dbReference type="Proteomes" id="UP000050794">
    <property type="component" value="Unassembled WGS sequence"/>
</dbReference>
<evidence type="ECO:0000256" key="6">
    <source>
        <dbReference type="ARBA" id="ARBA00023157"/>
    </source>
</evidence>
<dbReference type="SUPFAM" id="SSF48113">
    <property type="entry name" value="Heme-dependent peroxidases"/>
    <property type="match status" value="1"/>
</dbReference>
<evidence type="ECO:0000256" key="4">
    <source>
        <dbReference type="ARBA" id="ARBA00022729"/>
    </source>
</evidence>
<comment type="catalytic activity">
    <reaction evidence="9">
        <text>L-lysyl-[collagen] + L-methionyl-[collagen] + H2O2 = [collagen]-L-lysyl-N-S-L-methionyl-[collagen] + 2 H2O + H(+)</text>
        <dbReference type="Rhea" id="RHEA:66020"/>
        <dbReference type="Rhea" id="RHEA-COMP:12751"/>
        <dbReference type="Rhea" id="RHEA-COMP:16949"/>
        <dbReference type="Rhea" id="RHEA-COMP:16951"/>
        <dbReference type="ChEBI" id="CHEBI:15377"/>
        <dbReference type="ChEBI" id="CHEBI:15378"/>
        <dbReference type="ChEBI" id="CHEBI:16044"/>
        <dbReference type="ChEBI" id="CHEBI:16240"/>
        <dbReference type="ChEBI" id="CHEBI:29969"/>
        <dbReference type="ChEBI" id="CHEBI:166867"/>
    </reaction>
    <physiologicalReaction direction="left-to-right" evidence="9">
        <dbReference type="Rhea" id="RHEA:66021"/>
    </physiologicalReaction>
</comment>
<evidence type="ECO:0000256" key="3">
    <source>
        <dbReference type="ARBA" id="ARBA00022614"/>
    </source>
</evidence>
<dbReference type="PROSITE" id="PS50835">
    <property type="entry name" value="IG_LIKE"/>
    <property type="match status" value="2"/>
</dbReference>
<comment type="similarity">
    <text evidence="1">Belongs to the immunoglobulin superfamily. DCC family.</text>
</comment>
<keyword evidence="6" id="KW-1015">Disulfide bond</keyword>
<dbReference type="FunFam" id="2.60.40.10:FF:000299">
    <property type="entry name" value="protogenin isoform X2"/>
    <property type="match status" value="1"/>
</dbReference>
<dbReference type="SMART" id="SM00408">
    <property type="entry name" value="IGc2"/>
    <property type="match status" value="2"/>
</dbReference>
<evidence type="ECO:0000256" key="5">
    <source>
        <dbReference type="ARBA" id="ARBA00022737"/>
    </source>
</evidence>
<dbReference type="InterPro" id="IPR001611">
    <property type="entry name" value="Leu-rich_rpt"/>
</dbReference>
<dbReference type="SMART" id="SM00409">
    <property type="entry name" value="IG"/>
    <property type="match status" value="2"/>
</dbReference>
<dbReference type="InterPro" id="IPR013783">
    <property type="entry name" value="Ig-like_fold"/>
</dbReference>
<dbReference type="SMART" id="SM00082">
    <property type="entry name" value="LRRCT"/>
    <property type="match status" value="1"/>
</dbReference>
<dbReference type="AlphaFoldDB" id="A0A183V5G2"/>
<dbReference type="InterPro" id="IPR037120">
    <property type="entry name" value="Haem_peroxidase_sf_animal"/>
</dbReference>
<gene>
    <name evidence="15" type="ORF">TCNE_LOCUS15982</name>
</gene>
<feature type="chain" id="PRO_5044553615" evidence="13">
    <location>
        <begin position="20"/>
        <end position="867"/>
    </location>
</feature>
<feature type="domain" description="Ig-like" evidence="14">
    <location>
        <begin position="283"/>
        <end position="369"/>
    </location>
</feature>
<evidence type="ECO:0000256" key="11">
    <source>
        <dbReference type="ARBA" id="ARBA00048887"/>
    </source>
</evidence>
<dbReference type="InterPro" id="IPR032675">
    <property type="entry name" value="LRR_dom_sf"/>
</dbReference>
<dbReference type="SUPFAM" id="SSF52058">
    <property type="entry name" value="L domain-like"/>
    <property type="match status" value="1"/>
</dbReference>